<dbReference type="Pfam" id="PF14223">
    <property type="entry name" value="Retrotran_gag_2"/>
    <property type="match status" value="1"/>
</dbReference>
<accession>A0A0C3DSZ1</accession>
<proteinExistence type="predicted"/>
<dbReference type="EMBL" id="KN832872">
    <property type="protein sequence ID" value="KIN05188.1"/>
    <property type="molecule type" value="Genomic_DNA"/>
</dbReference>
<gene>
    <name evidence="1" type="ORF">OIDMADRAFT_51009</name>
</gene>
<dbReference type="OrthoDB" id="3544839at2759"/>
<evidence type="ECO:0000313" key="1">
    <source>
        <dbReference type="EMBL" id="KIN05188.1"/>
    </source>
</evidence>
<keyword evidence="2" id="KW-1185">Reference proteome</keyword>
<dbReference type="HOGENOM" id="CLU_1750226_0_0_1"/>
<dbReference type="InParanoid" id="A0A0C3DSZ1"/>
<dbReference type="Proteomes" id="UP000054321">
    <property type="component" value="Unassembled WGS sequence"/>
</dbReference>
<protein>
    <submittedName>
        <fullName evidence="1">Uncharacterized protein</fullName>
    </submittedName>
</protein>
<reference evidence="1 2" key="1">
    <citation type="submission" date="2014-04" db="EMBL/GenBank/DDBJ databases">
        <authorList>
            <consortium name="DOE Joint Genome Institute"/>
            <person name="Kuo A."/>
            <person name="Martino E."/>
            <person name="Perotto S."/>
            <person name="Kohler A."/>
            <person name="Nagy L.G."/>
            <person name="Floudas D."/>
            <person name="Copeland A."/>
            <person name="Barry K.W."/>
            <person name="Cichocki N."/>
            <person name="Veneault-Fourrey C."/>
            <person name="LaButti K."/>
            <person name="Lindquist E.A."/>
            <person name="Lipzen A."/>
            <person name="Lundell T."/>
            <person name="Morin E."/>
            <person name="Murat C."/>
            <person name="Sun H."/>
            <person name="Tunlid A."/>
            <person name="Henrissat B."/>
            <person name="Grigoriev I.V."/>
            <person name="Hibbett D.S."/>
            <person name="Martin F."/>
            <person name="Nordberg H.P."/>
            <person name="Cantor M.N."/>
            <person name="Hua S.X."/>
        </authorList>
    </citation>
    <scope>NUCLEOTIDE SEQUENCE [LARGE SCALE GENOMIC DNA]</scope>
    <source>
        <strain evidence="1 2">Zn</strain>
    </source>
</reference>
<reference evidence="2" key="2">
    <citation type="submission" date="2015-01" db="EMBL/GenBank/DDBJ databases">
        <title>Evolutionary Origins and Diversification of the Mycorrhizal Mutualists.</title>
        <authorList>
            <consortium name="DOE Joint Genome Institute"/>
            <consortium name="Mycorrhizal Genomics Consortium"/>
            <person name="Kohler A."/>
            <person name="Kuo A."/>
            <person name="Nagy L.G."/>
            <person name="Floudas D."/>
            <person name="Copeland A."/>
            <person name="Barry K.W."/>
            <person name="Cichocki N."/>
            <person name="Veneault-Fourrey C."/>
            <person name="LaButti K."/>
            <person name="Lindquist E.A."/>
            <person name="Lipzen A."/>
            <person name="Lundell T."/>
            <person name="Morin E."/>
            <person name="Murat C."/>
            <person name="Riley R."/>
            <person name="Ohm R."/>
            <person name="Sun H."/>
            <person name="Tunlid A."/>
            <person name="Henrissat B."/>
            <person name="Grigoriev I.V."/>
            <person name="Hibbett D.S."/>
            <person name="Martin F."/>
        </authorList>
    </citation>
    <scope>NUCLEOTIDE SEQUENCE [LARGE SCALE GENOMIC DNA]</scope>
    <source>
        <strain evidence="2">Zn</strain>
    </source>
</reference>
<evidence type="ECO:0000313" key="2">
    <source>
        <dbReference type="Proteomes" id="UP000054321"/>
    </source>
</evidence>
<dbReference type="AlphaFoldDB" id="A0A0C3DSZ1"/>
<organism evidence="1 2">
    <name type="scientific">Oidiodendron maius (strain Zn)</name>
    <dbReference type="NCBI Taxonomy" id="913774"/>
    <lineage>
        <taxon>Eukaryota</taxon>
        <taxon>Fungi</taxon>
        <taxon>Dikarya</taxon>
        <taxon>Ascomycota</taxon>
        <taxon>Pezizomycotina</taxon>
        <taxon>Leotiomycetes</taxon>
        <taxon>Leotiomycetes incertae sedis</taxon>
        <taxon>Myxotrichaceae</taxon>
        <taxon>Oidiodendron</taxon>
    </lineage>
</organism>
<name>A0A0C3DSZ1_OIDMZ</name>
<sequence>MASTTTPLTDSNQYYASKYGRIAIFTGDNYAAFATTCRTALVVVGAWSIVDGTEIRPAGAGAGRRDWDDRNRKAIQLISSSVSAPFQPCITDGINEEDANIMWAELTKEDRATSRVYQANLYSQFNQAAWNSQTESIRTFQARLEEFRAQLVNTERTINKNDIMWRIISAIPDEGD</sequence>